<evidence type="ECO:0000259" key="2">
    <source>
        <dbReference type="Pfam" id="PF13340"/>
    </source>
</evidence>
<reference evidence="3 4" key="1">
    <citation type="submission" date="2021-08" db="EMBL/GenBank/DDBJ databases">
        <title>Streptomyces sp. PTM05 isolated from lichen.</title>
        <authorList>
            <person name="Somphong A."/>
            <person name="Phongsopitanun W."/>
            <person name="Tanasupawat S."/>
        </authorList>
    </citation>
    <scope>NUCLEOTIDE SEQUENCE [LARGE SCALE GENOMIC DNA]</scope>
    <source>
        <strain evidence="3 4">Ptm05</strain>
    </source>
</reference>
<evidence type="ECO:0000313" key="3">
    <source>
        <dbReference type="EMBL" id="MBY8887058.1"/>
    </source>
</evidence>
<accession>A0ABS7QVX0</accession>
<dbReference type="Pfam" id="PF13340">
    <property type="entry name" value="DUF4096"/>
    <property type="match status" value="1"/>
</dbReference>
<feature type="chain" id="PRO_5047331062" evidence="1">
    <location>
        <begin position="20"/>
        <end position="125"/>
    </location>
</feature>
<proteinExistence type="predicted"/>
<gene>
    <name evidence="3" type="ORF">K7472_19715</name>
</gene>
<feature type="domain" description="Insertion element IS402-like" evidence="2">
    <location>
        <begin position="1"/>
        <end position="42"/>
    </location>
</feature>
<evidence type="ECO:0000256" key="1">
    <source>
        <dbReference type="SAM" id="SignalP"/>
    </source>
</evidence>
<name>A0ABS7QVX0_9ACTN</name>
<evidence type="ECO:0000313" key="4">
    <source>
        <dbReference type="Proteomes" id="UP001198565"/>
    </source>
</evidence>
<protein>
    <submittedName>
        <fullName evidence="3">Transposase</fullName>
    </submittedName>
</protein>
<keyword evidence="4" id="KW-1185">Reference proteome</keyword>
<sequence>MFAAIIYVLVCGCAWRALAPCFGASKSTVHRRFLIWPRAGVYGTPVIYEAAYERTRHAGLEIVMNWGLLQRRQLHHRVCRGRGRIQPVEEQKISVLCLRILQSDQVHVNTLMFQDALGEPNGPSF</sequence>
<keyword evidence="1" id="KW-0732">Signal</keyword>
<dbReference type="Proteomes" id="UP001198565">
    <property type="component" value="Unassembled WGS sequence"/>
</dbReference>
<feature type="signal peptide" evidence="1">
    <location>
        <begin position="1"/>
        <end position="19"/>
    </location>
</feature>
<dbReference type="EMBL" id="JAINVZ010000013">
    <property type="protein sequence ID" value="MBY8887058.1"/>
    <property type="molecule type" value="Genomic_DNA"/>
</dbReference>
<comment type="caution">
    <text evidence="3">The sequence shown here is derived from an EMBL/GenBank/DDBJ whole genome shotgun (WGS) entry which is preliminary data.</text>
</comment>
<organism evidence="3 4">
    <name type="scientific">Streptantibioticus parmotrematis</name>
    <dbReference type="NCBI Taxonomy" id="2873249"/>
    <lineage>
        <taxon>Bacteria</taxon>
        <taxon>Bacillati</taxon>
        <taxon>Actinomycetota</taxon>
        <taxon>Actinomycetes</taxon>
        <taxon>Kitasatosporales</taxon>
        <taxon>Streptomycetaceae</taxon>
        <taxon>Streptantibioticus</taxon>
    </lineage>
</organism>
<dbReference type="InterPro" id="IPR025161">
    <property type="entry name" value="IS402-like_dom"/>
</dbReference>